<dbReference type="eggNOG" id="COG4122">
    <property type="taxonomic scope" value="Bacteria"/>
</dbReference>
<dbReference type="CDD" id="cd02440">
    <property type="entry name" value="AdoMet_MTases"/>
    <property type="match status" value="1"/>
</dbReference>
<dbReference type="GO" id="GO:0008171">
    <property type="term" value="F:O-methyltransferase activity"/>
    <property type="evidence" value="ECO:0007669"/>
    <property type="project" value="InterPro"/>
</dbReference>
<dbReference type="STRING" id="2342.SOPEG_0627"/>
<evidence type="ECO:0000256" key="1">
    <source>
        <dbReference type="ARBA" id="ARBA00022603"/>
    </source>
</evidence>
<keyword evidence="1 4" id="KW-0489">Methyltransferase</keyword>
<keyword evidence="5" id="KW-1185">Reference proteome</keyword>
<dbReference type="InterPro" id="IPR002935">
    <property type="entry name" value="SAM_O-MeTrfase"/>
</dbReference>
<proteinExistence type="predicted"/>
<gene>
    <name evidence="4" type="ORF">SOPEG_0627</name>
</gene>
<evidence type="ECO:0000313" key="4">
    <source>
        <dbReference type="EMBL" id="AHF73166.1"/>
    </source>
</evidence>
<protein>
    <submittedName>
        <fullName evidence="4">Putative O-methyltransferase</fullName>
    </submittedName>
</protein>
<dbReference type="RefSeq" id="WP_025244289.1">
    <property type="nucleotide sequence ID" value="NZ_CP006568.1"/>
</dbReference>
<dbReference type="PANTHER" id="PTHR10509:SF14">
    <property type="entry name" value="CAFFEOYL-COA O-METHYLTRANSFERASE 3-RELATED"/>
    <property type="match status" value="1"/>
</dbReference>
<dbReference type="EMBL" id="CP006568">
    <property type="protein sequence ID" value="AHF73166.1"/>
    <property type="molecule type" value="Genomic_DNA"/>
</dbReference>
<name>W0HHE0_9GAMM</name>
<evidence type="ECO:0000313" key="5">
    <source>
        <dbReference type="Proteomes" id="UP000019025"/>
    </source>
</evidence>
<reference evidence="4 5" key="1">
    <citation type="journal article" date="2014" name="Genome Biol. Evol.">
        <title>Genome degeneration and adaptation in a nascent stage of symbiosis.</title>
        <authorList>
            <person name="Oakeson K.F."/>
            <person name="Gil R."/>
            <person name="Clayton A.L."/>
            <person name="Dunn D.M."/>
            <person name="von Niederhausern A.C."/>
            <person name="Hamil C."/>
            <person name="Aoyagi A."/>
            <person name="Duval B."/>
            <person name="Baca A."/>
            <person name="Silva F.J."/>
            <person name="Vallier A."/>
            <person name="Jackson D.G."/>
            <person name="Latorre A."/>
            <person name="Weiss R.B."/>
            <person name="Heddi A."/>
            <person name="Moya A."/>
            <person name="Dale C."/>
        </authorList>
    </citation>
    <scope>NUCLEOTIDE SEQUENCE [LARGE SCALE GENOMIC DNA]</scope>
    <source>
        <strain evidence="5">none</strain>
    </source>
</reference>
<dbReference type="InterPro" id="IPR050362">
    <property type="entry name" value="Cation-dep_OMT"/>
</dbReference>
<dbReference type="KEGG" id="pes:SOPEG_0627"/>
<keyword evidence="3" id="KW-0949">S-adenosyl-L-methionine</keyword>
<evidence type="ECO:0000256" key="2">
    <source>
        <dbReference type="ARBA" id="ARBA00022679"/>
    </source>
</evidence>
<dbReference type="GO" id="GO:0008757">
    <property type="term" value="F:S-adenosylmethionine-dependent methyltransferase activity"/>
    <property type="evidence" value="ECO:0007669"/>
    <property type="project" value="TreeGrafter"/>
</dbReference>
<dbReference type="Proteomes" id="UP000019025">
    <property type="component" value="Chromosome"/>
</dbReference>
<dbReference type="PATRIC" id="fig|2342.5.peg.644"/>
<dbReference type="GO" id="GO:0032259">
    <property type="term" value="P:methylation"/>
    <property type="evidence" value="ECO:0007669"/>
    <property type="project" value="UniProtKB-KW"/>
</dbReference>
<dbReference type="Pfam" id="PF01596">
    <property type="entry name" value="Methyltransf_3"/>
    <property type="match status" value="1"/>
</dbReference>
<dbReference type="InterPro" id="IPR029063">
    <property type="entry name" value="SAM-dependent_MTases_sf"/>
</dbReference>
<dbReference type="SUPFAM" id="SSF53335">
    <property type="entry name" value="S-adenosyl-L-methionine-dependent methyltransferases"/>
    <property type="match status" value="1"/>
</dbReference>
<organism evidence="4 5">
    <name type="scientific">Candidatus Sodalis pierantonii str. SOPE</name>
    <dbReference type="NCBI Taxonomy" id="2342"/>
    <lineage>
        <taxon>Bacteria</taxon>
        <taxon>Pseudomonadati</taxon>
        <taxon>Pseudomonadota</taxon>
        <taxon>Gammaproteobacteria</taxon>
        <taxon>Enterobacterales</taxon>
        <taxon>Bruguierivoracaceae</taxon>
        <taxon>Sodalis</taxon>
    </lineage>
</organism>
<accession>W0HHE0</accession>
<evidence type="ECO:0000256" key="3">
    <source>
        <dbReference type="ARBA" id="ARBA00022691"/>
    </source>
</evidence>
<sequence length="213" mass="23437">MEKRWSDVDRYIAAKLIPDDPVFSQTLAANQRAGLPAQDVAPNQGKFLHIVALMIQARRILEIGTLGGYSTLWLARALPPSGRIVTLEANARHAEVARDNLRRAGVLDQVELRTGPALASLPTLTGPFDLIFIDADKPANPEYLAWAIKLSRPGTVIIGDNVVREGELVNAHSKDERVQGVRRFFDRLGEDYRLISTALQTVGSKGWDGFSLT</sequence>
<keyword evidence="2 4" id="KW-0808">Transferase</keyword>
<dbReference type="Gene3D" id="3.40.50.150">
    <property type="entry name" value="Vaccinia Virus protein VP39"/>
    <property type="match status" value="1"/>
</dbReference>
<dbReference type="HOGENOM" id="CLU_067676_8_0_6"/>
<dbReference type="PANTHER" id="PTHR10509">
    <property type="entry name" value="O-METHYLTRANSFERASE-RELATED"/>
    <property type="match status" value="1"/>
</dbReference>
<dbReference type="PROSITE" id="PS51682">
    <property type="entry name" value="SAM_OMT_I"/>
    <property type="match status" value="1"/>
</dbReference>
<dbReference type="AlphaFoldDB" id="W0HHE0"/>